<keyword evidence="2" id="KW-0732">Signal</keyword>
<name>A0A1S1QVY0_9ACTN</name>
<accession>A0A1S1QVY0</accession>
<feature type="signal peptide" evidence="2">
    <location>
        <begin position="1"/>
        <end position="20"/>
    </location>
</feature>
<organism evidence="3 4">
    <name type="scientific">Parafrankia colletiae</name>
    <dbReference type="NCBI Taxonomy" id="573497"/>
    <lineage>
        <taxon>Bacteria</taxon>
        <taxon>Bacillati</taxon>
        <taxon>Actinomycetota</taxon>
        <taxon>Actinomycetes</taxon>
        <taxon>Frankiales</taxon>
        <taxon>Frankiaceae</taxon>
        <taxon>Parafrankia</taxon>
    </lineage>
</organism>
<protein>
    <submittedName>
        <fullName evidence="3">Uncharacterized protein</fullName>
    </submittedName>
</protein>
<sequence length="289" mass="29431">MLSMLFVVILLAGVLGGCGAEDSEDPVRASASTGTTRTSPAASAESEAARESRESRTSASPAGVSVPPTRSSLPLSPSALARSSSSRSPSPARSSATPPAGSAVLGTYDGISTITLTTYDFCGPGSARRRAASQTYQLSSQLVIGRRQTDGTSSEPSPFSFTLAAGNPGATGAVSLASARVAATSGSDLAGNPRSPRLLLTYWQLAWSDGNLTGRLVDDHRAEGAAYNLFNGEQPLIPCRANSGGSIPQVAPLSPGATLRGRLGDGGADLTLSASTYSGMYDLQLRFVS</sequence>
<reference evidence="4" key="1">
    <citation type="submission" date="2016-07" db="EMBL/GenBank/DDBJ databases">
        <title>Sequence Frankia sp. strain CcI1.17.</title>
        <authorList>
            <person name="Ghodhbane-Gtari F."/>
            <person name="Swanson E."/>
            <person name="Gueddou A."/>
            <person name="Morris K."/>
            <person name="Hezbri K."/>
            <person name="Ktari A."/>
            <person name="Nouioui I."/>
            <person name="Abebe-Akele F."/>
            <person name="Simpson S."/>
            <person name="Thomas K."/>
            <person name="Gtari M."/>
            <person name="Tisa L.S."/>
            <person name="Hurst S."/>
        </authorList>
    </citation>
    <scope>NUCLEOTIDE SEQUENCE [LARGE SCALE GENOMIC DNA]</scope>
    <source>
        <strain evidence="4">Cc1.17</strain>
    </source>
</reference>
<feature type="chain" id="PRO_5010167559" evidence="2">
    <location>
        <begin position="21"/>
        <end position="289"/>
    </location>
</feature>
<evidence type="ECO:0000313" key="4">
    <source>
        <dbReference type="Proteomes" id="UP000179627"/>
    </source>
</evidence>
<evidence type="ECO:0000256" key="1">
    <source>
        <dbReference type="SAM" id="MobiDB-lite"/>
    </source>
</evidence>
<feature type="region of interest" description="Disordered" evidence="1">
    <location>
        <begin position="22"/>
        <end position="104"/>
    </location>
</feature>
<feature type="compositionally biased region" description="Low complexity" evidence="1">
    <location>
        <begin position="57"/>
        <end position="100"/>
    </location>
</feature>
<evidence type="ECO:0000313" key="3">
    <source>
        <dbReference type="EMBL" id="OHV37601.1"/>
    </source>
</evidence>
<comment type="caution">
    <text evidence="3">The sequence shown here is derived from an EMBL/GenBank/DDBJ whole genome shotgun (WGS) entry which is preliminary data.</text>
</comment>
<evidence type="ECO:0000256" key="2">
    <source>
        <dbReference type="SAM" id="SignalP"/>
    </source>
</evidence>
<feature type="compositionally biased region" description="Basic and acidic residues" evidence="1">
    <location>
        <begin position="47"/>
        <end position="56"/>
    </location>
</feature>
<dbReference type="EMBL" id="MBLM01000112">
    <property type="protein sequence ID" value="OHV37601.1"/>
    <property type="molecule type" value="Genomic_DNA"/>
</dbReference>
<gene>
    <name evidence="3" type="ORF">CC117_16575</name>
</gene>
<keyword evidence="4" id="KW-1185">Reference proteome</keyword>
<dbReference type="AlphaFoldDB" id="A0A1S1QVY0"/>
<proteinExistence type="predicted"/>
<dbReference type="Proteomes" id="UP000179627">
    <property type="component" value="Unassembled WGS sequence"/>
</dbReference>
<feature type="compositionally biased region" description="Low complexity" evidence="1">
    <location>
        <begin position="29"/>
        <end position="46"/>
    </location>
</feature>